<comment type="caution">
    <text evidence="3">The sequence shown here is derived from an EMBL/GenBank/DDBJ whole genome shotgun (WGS) entry which is preliminary data.</text>
</comment>
<accession>A0A0A2WGS2</accession>
<feature type="region of interest" description="Disordered" evidence="2">
    <location>
        <begin position="70"/>
        <end position="207"/>
    </location>
</feature>
<dbReference type="STRING" id="1300345.LF41_3036"/>
<dbReference type="PATRIC" id="fig|1300345.3.peg.1579"/>
<evidence type="ECO:0000256" key="2">
    <source>
        <dbReference type="SAM" id="MobiDB-lite"/>
    </source>
</evidence>
<evidence type="ECO:0000313" key="3">
    <source>
        <dbReference type="EMBL" id="KGQ19386.1"/>
    </source>
</evidence>
<feature type="compositionally biased region" description="Acidic residues" evidence="2">
    <location>
        <begin position="152"/>
        <end position="165"/>
    </location>
</feature>
<gene>
    <name evidence="3" type="ORF">LF41_3036</name>
</gene>
<keyword evidence="1" id="KW-0175">Coiled coil</keyword>
<evidence type="ECO:0000256" key="1">
    <source>
        <dbReference type="SAM" id="Coils"/>
    </source>
</evidence>
<feature type="compositionally biased region" description="Basic and acidic residues" evidence="2">
    <location>
        <begin position="103"/>
        <end position="120"/>
    </location>
</feature>
<dbReference type="Proteomes" id="UP000030518">
    <property type="component" value="Unassembled WGS sequence"/>
</dbReference>
<dbReference type="AlphaFoldDB" id="A0A0A2WGS2"/>
<reference evidence="3 4" key="1">
    <citation type="submission" date="2014-09" db="EMBL/GenBank/DDBJ databases">
        <title>Genome sequences of Lysobacter dokdonensis DS-58.</title>
        <authorList>
            <person name="Kim J.F."/>
            <person name="Kwak M.-J."/>
        </authorList>
    </citation>
    <scope>NUCLEOTIDE SEQUENCE [LARGE SCALE GENOMIC DNA]</scope>
    <source>
        <strain evidence="3 4">DS-58</strain>
    </source>
</reference>
<name>A0A0A2WGS2_9GAMM</name>
<sequence length="466" mass="52160">MTCARHAGFRTAHLQFAHCATARAHCRVTSVRHIATRAHSHDRASHRLQPLPRLRFVSLANRASHLARFMHTPVPTTRKPVPCISQRGIGDMNPQSQSPQEQSHPKDPPCGEKPEPKPCPEPEEPSDQDPPCPEPKPCPEPPERPCPPPEPTCEEPEPPPEEPEPCEPPPPDPCSGDTSQQGEPQKPGTPAEQLESLRKSAERGSRELQKFEPLKAKLADVTARIAALEKMIESQPAATATYTEFYRATEVQRSSIECSIPTIRCQLGLTDKQKQCIAKAIASVEARVKKAQDARDAQNAEVVRLDKRQARLQRDLDWAQQWADYFKTKLQAQVTAQREDLKKLLQLADPSKDQCEAWFYLREMEALLRSARTEGQSEVCYVENINIATFLDCWSPACYTTAYEHWVVALNDAESAQKIGAIELSEAKKRAEELAAAATEAETLRREWILKEIKARDCCGPMSKCP</sequence>
<feature type="compositionally biased region" description="Pro residues" evidence="2">
    <location>
        <begin position="128"/>
        <end position="151"/>
    </location>
</feature>
<protein>
    <submittedName>
        <fullName evidence="3">Exopolysaccharide biosynthesis domain protein</fullName>
    </submittedName>
</protein>
<feature type="coiled-coil region" evidence="1">
    <location>
        <begin position="281"/>
        <end position="347"/>
    </location>
</feature>
<proteinExistence type="predicted"/>
<organism evidence="3 4">
    <name type="scientific">Lysobacter dokdonensis DS-58</name>
    <dbReference type="NCBI Taxonomy" id="1300345"/>
    <lineage>
        <taxon>Bacteria</taxon>
        <taxon>Pseudomonadati</taxon>
        <taxon>Pseudomonadota</taxon>
        <taxon>Gammaproteobacteria</taxon>
        <taxon>Lysobacterales</taxon>
        <taxon>Lysobacteraceae</taxon>
        <taxon>Noviluteimonas</taxon>
    </lineage>
</organism>
<feature type="compositionally biased region" description="Basic and acidic residues" evidence="2">
    <location>
        <begin position="195"/>
        <end position="207"/>
    </location>
</feature>
<evidence type="ECO:0000313" key="4">
    <source>
        <dbReference type="Proteomes" id="UP000030518"/>
    </source>
</evidence>
<dbReference type="EMBL" id="JRKJ01000008">
    <property type="protein sequence ID" value="KGQ19386.1"/>
    <property type="molecule type" value="Genomic_DNA"/>
</dbReference>
<keyword evidence="4" id="KW-1185">Reference proteome</keyword>